<dbReference type="SUPFAM" id="SSF46689">
    <property type="entry name" value="Homeodomain-like"/>
    <property type="match status" value="1"/>
</dbReference>
<dbReference type="PROSITE" id="PS50977">
    <property type="entry name" value="HTH_TETR_2"/>
    <property type="match status" value="1"/>
</dbReference>
<dbReference type="Proteomes" id="UP000539957">
    <property type="component" value="Unassembled WGS sequence"/>
</dbReference>
<comment type="caution">
    <text evidence="4">The sequence shown here is derived from an EMBL/GenBank/DDBJ whole genome shotgun (WGS) entry which is preliminary data.</text>
</comment>
<feature type="domain" description="HTH tetR-type" evidence="3">
    <location>
        <begin position="10"/>
        <end position="69"/>
    </location>
</feature>
<evidence type="ECO:0000256" key="2">
    <source>
        <dbReference type="PROSITE-ProRule" id="PRU00335"/>
    </source>
</evidence>
<reference evidence="4 5" key="1">
    <citation type="submission" date="2020-08" db="EMBL/GenBank/DDBJ databases">
        <title>Functional genomics of gut bacteria from endangered species of beetles.</title>
        <authorList>
            <person name="Carlos-Shanley C."/>
        </authorList>
    </citation>
    <scope>NUCLEOTIDE SEQUENCE [LARGE SCALE GENOMIC DNA]</scope>
    <source>
        <strain evidence="4 5">S00123</strain>
    </source>
</reference>
<dbReference type="InterPro" id="IPR050109">
    <property type="entry name" value="HTH-type_TetR-like_transc_reg"/>
</dbReference>
<name>A0A7W7IME7_9CAUL</name>
<dbReference type="PANTHER" id="PTHR30055:SF146">
    <property type="entry name" value="HTH-TYPE TRANSCRIPTIONAL DUAL REGULATOR CECR"/>
    <property type="match status" value="1"/>
</dbReference>
<dbReference type="InterPro" id="IPR001647">
    <property type="entry name" value="HTH_TetR"/>
</dbReference>
<evidence type="ECO:0000313" key="4">
    <source>
        <dbReference type="EMBL" id="MBB4797046.1"/>
    </source>
</evidence>
<dbReference type="PANTHER" id="PTHR30055">
    <property type="entry name" value="HTH-TYPE TRANSCRIPTIONAL REGULATOR RUTR"/>
    <property type="match status" value="1"/>
</dbReference>
<protein>
    <submittedName>
        <fullName evidence="4">AcrR family transcriptional regulator</fullName>
    </submittedName>
</protein>
<dbReference type="Gene3D" id="1.10.357.10">
    <property type="entry name" value="Tetracycline Repressor, domain 2"/>
    <property type="match status" value="1"/>
</dbReference>
<dbReference type="EMBL" id="JACHKY010000001">
    <property type="protein sequence ID" value="MBB4797046.1"/>
    <property type="molecule type" value="Genomic_DNA"/>
</dbReference>
<dbReference type="GO" id="GO:0003700">
    <property type="term" value="F:DNA-binding transcription factor activity"/>
    <property type="evidence" value="ECO:0007669"/>
    <property type="project" value="TreeGrafter"/>
</dbReference>
<organism evidence="4 5">
    <name type="scientific">Brevundimonas bullata</name>
    <dbReference type="NCBI Taxonomy" id="13160"/>
    <lineage>
        <taxon>Bacteria</taxon>
        <taxon>Pseudomonadati</taxon>
        <taxon>Pseudomonadota</taxon>
        <taxon>Alphaproteobacteria</taxon>
        <taxon>Caulobacterales</taxon>
        <taxon>Caulobacteraceae</taxon>
        <taxon>Brevundimonas</taxon>
    </lineage>
</organism>
<sequence>MPRAPGQVDELKSAAILQAASDLFVEKGAGASMAEIARRAGVSKQTLYNRFPAKIDIARALAAQRSDAVTAPLKSGAAPEDVLTAIAETLITKICREGKGASLRGVALMSPEAPELARAIYDAGPGESVRRIAAWLAEQDRLGLLSVPDPAAAAEMFSGMVLGHGHLRSVLGLPHPHQDEAPARARETARRFIRAFAPD</sequence>
<dbReference type="Pfam" id="PF14246">
    <property type="entry name" value="TetR_C_7"/>
    <property type="match status" value="1"/>
</dbReference>
<proteinExistence type="predicted"/>
<evidence type="ECO:0000313" key="5">
    <source>
        <dbReference type="Proteomes" id="UP000539957"/>
    </source>
</evidence>
<dbReference type="AlphaFoldDB" id="A0A7W7IME7"/>
<dbReference type="InterPro" id="IPR009057">
    <property type="entry name" value="Homeodomain-like_sf"/>
</dbReference>
<accession>A0A7W7IME7</accession>
<dbReference type="Gene3D" id="1.10.10.60">
    <property type="entry name" value="Homeodomain-like"/>
    <property type="match status" value="1"/>
</dbReference>
<evidence type="ECO:0000259" key="3">
    <source>
        <dbReference type="PROSITE" id="PS50977"/>
    </source>
</evidence>
<dbReference type="PRINTS" id="PR00455">
    <property type="entry name" value="HTHTETR"/>
</dbReference>
<dbReference type="GO" id="GO:0000976">
    <property type="term" value="F:transcription cis-regulatory region binding"/>
    <property type="evidence" value="ECO:0007669"/>
    <property type="project" value="TreeGrafter"/>
</dbReference>
<evidence type="ECO:0000256" key="1">
    <source>
        <dbReference type="ARBA" id="ARBA00023125"/>
    </source>
</evidence>
<feature type="DNA-binding region" description="H-T-H motif" evidence="2">
    <location>
        <begin position="32"/>
        <end position="51"/>
    </location>
</feature>
<dbReference type="RefSeq" id="WP_184267191.1">
    <property type="nucleotide sequence ID" value="NZ_JACHKY010000001.1"/>
</dbReference>
<keyword evidence="1 2" id="KW-0238">DNA-binding</keyword>
<keyword evidence="5" id="KW-1185">Reference proteome</keyword>
<dbReference type="Pfam" id="PF00440">
    <property type="entry name" value="TetR_N"/>
    <property type="match status" value="1"/>
</dbReference>
<dbReference type="InterPro" id="IPR039536">
    <property type="entry name" value="TetR_C_Proteobacteria"/>
</dbReference>
<gene>
    <name evidence="4" type="ORF">HNP32_000760</name>
</gene>